<evidence type="ECO:0000259" key="3">
    <source>
        <dbReference type="Pfam" id="PF20434"/>
    </source>
</evidence>
<evidence type="ECO:0000256" key="2">
    <source>
        <dbReference type="SAM" id="Phobius"/>
    </source>
</evidence>
<proteinExistence type="predicted"/>
<comment type="caution">
    <text evidence="4">The sequence shown here is derived from an EMBL/GenBank/DDBJ whole genome shotgun (WGS) entry which is preliminary data.</text>
</comment>
<protein>
    <recommendedName>
        <fullName evidence="3">BD-FAE-like domain-containing protein</fullName>
    </recommendedName>
</protein>
<dbReference type="InterPro" id="IPR050300">
    <property type="entry name" value="GDXG_lipolytic_enzyme"/>
</dbReference>
<dbReference type="Pfam" id="PF20434">
    <property type="entry name" value="BD-FAE"/>
    <property type="match status" value="1"/>
</dbReference>
<organism evidence="4 5">
    <name type="scientific">Nocardia ninae NBRC 108245</name>
    <dbReference type="NCBI Taxonomy" id="1210091"/>
    <lineage>
        <taxon>Bacteria</taxon>
        <taxon>Bacillati</taxon>
        <taxon>Actinomycetota</taxon>
        <taxon>Actinomycetes</taxon>
        <taxon>Mycobacteriales</taxon>
        <taxon>Nocardiaceae</taxon>
        <taxon>Nocardia</taxon>
    </lineage>
</organism>
<evidence type="ECO:0000256" key="1">
    <source>
        <dbReference type="ARBA" id="ARBA00022801"/>
    </source>
</evidence>
<accession>A0A511MF48</accession>
<sequence>MVLRWLVAAVAAVLAVLMMLFVYVIIAVHVPAPFVLLTHVVSDYGLYLIPLGLTGFVLSLIAFGRKGRVGVRRVAAVTGLVCLLGTVAGGFPLAAAWGTAVRHDAKLSFDDYLSGGTNTGAPVEALSTVYNTVDGQDLKLDVKLPAGPSDRPRPAVVWVHGGGWRNGDRGEAPLWHKWLNDKGYAVFAIEYRMTPPARWNQAPGDVKCAVGWVKQQAAKYGIDPERVMIAGGSAGGNLALMGAYADDRVPPSCAVTDTSVKAVAAFYPVPDLAEAWRDTGLPGRMRSFLMDYTGGTPDEVPDRYKAASPVTYVRPNVPPTLLMHGNRDHVAPYRGSAELAERLRRVGVENQLLAVPYGEHIYDFTWAGWGTQLSRHVFGKFLAEHFPAS</sequence>
<dbReference type="Proteomes" id="UP000321424">
    <property type="component" value="Unassembled WGS sequence"/>
</dbReference>
<dbReference type="PANTHER" id="PTHR48081">
    <property type="entry name" value="AB HYDROLASE SUPERFAMILY PROTEIN C4A8.06C"/>
    <property type="match status" value="1"/>
</dbReference>
<feature type="domain" description="BD-FAE-like" evidence="3">
    <location>
        <begin position="140"/>
        <end position="343"/>
    </location>
</feature>
<keyword evidence="2" id="KW-0812">Transmembrane</keyword>
<keyword evidence="1" id="KW-0378">Hydrolase</keyword>
<feature type="transmembrane region" description="Helical" evidence="2">
    <location>
        <begin position="7"/>
        <end position="32"/>
    </location>
</feature>
<feature type="transmembrane region" description="Helical" evidence="2">
    <location>
        <begin position="75"/>
        <end position="97"/>
    </location>
</feature>
<dbReference type="GO" id="GO:0016787">
    <property type="term" value="F:hydrolase activity"/>
    <property type="evidence" value="ECO:0007669"/>
    <property type="project" value="UniProtKB-KW"/>
</dbReference>
<gene>
    <name evidence="4" type="ORF">NN4_38020</name>
</gene>
<dbReference type="InterPro" id="IPR029058">
    <property type="entry name" value="AB_hydrolase_fold"/>
</dbReference>
<evidence type="ECO:0000313" key="4">
    <source>
        <dbReference type="EMBL" id="GEM39283.1"/>
    </source>
</evidence>
<dbReference type="OrthoDB" id="255603at2"/>
<keyword evidence="5" id="KW-1185">Reference proteome</keyword>
<dbReference type="InterPro" id="IPR049492">
    <property type="entry name" value="BD-FAE-like_dom"/>
</dbReference>
<dbReference type="Gene3D" id="3.40.50.1820">
    <property type="entry name" value="alpha/beta hydrolase"/>
    <property type="match status" value="1"/>
</dbReference>
<evidence type="ECO:0000313" key="5">
    <source>
        <dbReference type="Proteomes" id="UP000321424"/>
    </source>
</evidence>
<feature type="transmembrane region" description="Helical" evidence="2">
    <location>
        <begin position="44"/>
        <end position="63"/>
    </location>
</feature>
<keyword evidence="2" id="KW-1133">Transmembrane helix</keyword>
<dbReference type="RefSeq" id="WP_147132748.1">
    <property type="nucleotide sequence ID" value="NZ_BJXA01000023.1"/>
</dbReference>
<dbReference type="EMBL" id="BJXA01000023">
    <property type="protein sequence ID" value="GEM39283.1"/>
    <property type="molecule type" value="Genomic_DNA"/>
</dbReference>
<keyword evidence="2" id="KW-0472">Membrane</keyword>
<dbReference type="AlphaFoldDB" id="A0A511MF48"/>
<name>A0A511MF48_9NOCA</name>
<reference evidence="4 5" key="1">
    <citation type="submission" date="2019-07" db="EMBL/GenBank/DDBJ databases">
        <title>Whole genome shotgun sequence of Nocardia ninae NBRC 108245.</title>
        <authorList>
            <person name="Hosoyama A."/>
            <person name="Uohara A."/>
            <person name="Ohji S."/>
            <person name="Ichikawa N."/>
        </authorList>
    </citation>
    <scope>NUCLEOTIDE SEQUENCE [LARGE SCALE GENOMIC DNA]</scope>
    <source>
        <strain evidence="4 5">NBRC 108245</strain>
    </source>
</reference>
<dbReference type="SUPFAM" id="SSF53474">
    <property type="entry name" value="alpha/beta-Hydrolases"/>
    <property type="match status" value="1"/>
</dbReference>